<evidence type="ECO:0000256" key="2">
    <source>
        <dbReference type="PROSITE-ProRule" id="PRU00169"/>
    </source>
</evidence>
<dbReference type="InterPro" id="IPR011006">
    <property type="entry name" value="CheY-like_superfamily"/>
</dbReference>
<dbReference type="SUPFAM" id="SSF52172">
    <property type="entry name" value="CheY-like"/>
    <property type="match status" value="1"/>
</dbReference>
<dbReference type="PROSITE" id="PS50110">
    <property type="entry name" value="RESPONSE_REGULATORY"/>
    <property type="match status" value="1"/>
</dbReference>
<protein>
    <submittedName>
        <fullName evidence="4">Response regulator</fullName>
    </submittedName>
</protein>
<keyword evidence="5" id="KW-1185">Reference proteome</keyword>
<proteinExistence type="predicted"/>
<evidence type="ECO:0000259" key="3">
    <source>
        <dbReference type="PROSITE" id="PS50110"/>
    </source>
</evidence>
<feature type="domain" description="Response regulatory" evidence="3">
    <location>
        <begin position="7"/>
        <end position="121"/>
    </location>
</feature>
<organism evidence="4 5">
    <name type="scientific">Piscinibacter terrae</name>
    <dbReference type="NCBI Taxonomy" id="2496871"/>
    <lineage>
        <taxon>Bacteria</taxon>
        <taxon>Pseudomonadati</taxon>
        <taxon>Pseudomonadota</taxon>
        <taxon>Betaproteobacteria</taxon>
        <taxon>Burkholderiales</taxon>
        <taxon>Sphaerotilaceae</taxon>
        <taxon>Piscinibacter</taxon>
    </lineage>
</organism>
<dbReference type="InterPro" id="IPR050595">
    <property type="entry name" value="Bact_response_regulator"/>
</dbReference>
<dbReference type="Gene3D" id="3.40.50.2300">
    <property type="match status" value="1"/>
</dbReference>
<name>A0A3N7HL36_9BURK</name>
<sequence length="128" mass="14323">MTQRPRRILLVDDDTANLEILGDLLRAEGYNVVCARNGAEAFACLRTAQPDAVMLDYVMPTMDGGTMCARLREEEATRHIAILMTSGLPEEVVKPRCQLYDAFLQKPYDVGDVLRTLDRLMVSKPVHA</sequence>
<evidence type="ECO:0000256" key="1">
    <source>
        <dbReference type="ARBA" id="ARBA00022553"/>
    </source>
</evidence>
<dbReference type="SMART" id="SM00448">
    <property type="entry name" value="REC"/>
    <property type="match status" value="1"/>
</dbReference>
<dbReference type="Pfam" id="PF00072">
    <property type="entry name" value="Response_reg"/>
    <property type="match status" value="1"/>
</dbReference>
<evidence type="ECO:0000313" key="5">
    <source>
        <dbReference type="Proteomes" id="UP000267464"/>
    </source>
</evidence>
<keyword evidence="1 2" id="KW-0597">Phosphoprotein</keyword>
<dbReference type="AlphaFoldDB" id="A0A3N7HL36"/>
<dbReference type="GO" id="GO:0000160">
    <property type="term" value="P:phosphorelay signal transduction system"/>
    <property type="evidence" value="ECO:0007669"/>
    <property type="project" value="InterPro"/>
</dbReference>
<dbReference type="OrthoDB" id="9800897at2"/>
<dbReference type="Proteomes" id="UP000267464">
    <property type="component" value="Unassembled WGS sequence"/>
</dbReference>
<dbReference type="RefSeq" id="WP_124542384.1">
    <property type="nucleotide sequence ID" value="NZ_QUSW01000006.1"/>
</dbReference>
<reference evidence="4 5" key="2">
    <citation type="submission" date="2018-12" db="EMBL/GenBank/DDBJ databases">
        <title>Rhizobacter gummiphilus sp. nov., a rubber-degrading bacterium isolated from the soil of a botanical garden in Japan.</title>
        <authorList>
            <person name="Shunsuke S.S."/>
        </authorList>
    </citation>
    <scope>NUCLEOTIDE SEQUENCE [LARGE SCALE GENOMIC DNA]</scope>
    <source>
        <strain evidence="4 5">S-16</strain>
    </source>
</reference>
<dbReference type="PANTHER" id="PTHR44591:SF3">
    <property type="entry name" value="RESPONSE REGULATORY DOMAIN-CONTAINING PROTEIN"/>
    <property type="match status" value="1"/>
</dbReference>
<feature type="modified residue" description="4-aspartylphosphate" evidence="2">
    <location>
        <position position="56"/>
    </location>
</feature>
<accession>A0A3N7HL36</accession>
<dbReference type="EMBL" id="QUSW01000006">
    <property type="protein sequence ID" value="RQP22810.1"/>
    <property type="molecule type" value="Genomic_DNA"/>
</dbReference>
<dbReference type="PANTHER" id="PTHR44591">
    <property type="entry name" value="STRESS RESPONSE REGULATOR PROTEIN 1"/>
    <property type="match status" value="1"/>
</dbReference>
<reference evidence="4 5" key="1">
    <citation type="submission" date="2018-08" db="EMBL/GenBank/DDBJ databases">
        <authorList>
            <person name="Khan S.A."/>
            <person name="Jeon C.O."/>
            <person name="Chun B.H."/>
            <person name="Jeong S.E."/>
        </authorList>
    </citation>
    <scope>NUCLEOTIDE SEQUENCE [LARGE SCALE GENOMIC DNA]</scope>
    <source>
        <strain evidence="4 5">S-16</strain>
    </source>
</reference>
<gene>
    <name evidence="4" type="ORF">DZC73_21195</name>
</gene>
<dbReference type="InterPro" id="IPR001789">
    <property type="entry name" value="Sig_transdc_resp-reg_receiver"/>
</dbReference>
<comment type="caution">
    <text evidence="4">The sequence shown here is derived from an EMBL/GenBank/DDBJ whole genome shotgun (WGS) entry which is preliminary data.</text>
</comment>
<evidence type="ECO:0000313" key="4">
    <source>
        <dbReference type="EMBL" id="RQP22810.1"/>
    </source>
</evidence>